<dbReference type="PANTHER" id="PTHR46667">
    <property type="entry name" value="OS05G0182700 PROTEIN"/>
    <property type="match status" value="1"/>
</dbReference>
<evidence type="ECO:0000259" key="1">
    <source>
        <dbReference type="Pfam" id="PF07889"/>
    </source>
</evidence>
<evidence type="ECO:0000313" key="2">
    <source>
        <dbReference type="EMBL" id="CBI17551.3"/>
    </source>
</evidence>
<dbReference type="Proteomes" id="UP000009183">
    <property type="component" value="Chromosome 4"/>
</dbReference>
<feature type="domain" description="DUF1664" evidence="1">
    <location>
        <begin position="1"/>
        <end position="81"/>
    </location>
</feature>
<sequence length="87" mass="9769">MYVTKKDMKTTVTDLEKHLEHISGALSTTKRQLTQRIENLDGKLDGQKETSNLIKNEVTEARGDISQTGFDLDSLQRMVFGSGRKKG</sequence>
<organism evidence="2 3">
    <name type="scientific">Vitis vinifera</name>
    <name type="common">Grape</name>
    <dbReference type="NCBI Taxonomy" id="29760"/>
    <lineage>
        <taxon>Eukaryota</taxon>
        <taxon>Viridiplantae</taxon>
        <taxon>Streptophyta</taxon>
        <taxon>Embryophyta</taxon>
        <taxon>Tracheophyta</taxon>
        <taxon>Spermatophyta</taxon>
        <taxon>Magnoliopsida</taxon>
        <taxon>eudicotyledons</taxon>
        <taxon>Gunneridae</taxon>
        <taxon>Pentapetalae</taxon>
        <taxon>rosids</taxon>
        <taxon>Vitales</taxon>
        <taxon>Vitaceae</taxon>
        <taxon>Viteae</taxon>
        <taxon>Vitis</taxon>
    </lineage>
</organism>
<reference evidence="3" key="1">
    <citation type="journal article" date="2007" name="Nature">
        <title>The grapevine genome sequence suggests ancestral hexaploidization in major angiosperm phyla.</title>
        <authorList>
            <consortium name="The French-Italian Public Consortium for Grapevine Genome Characterization."/>
            <person name="Jaillon O."/>
            <person name="Aury J.-M."/>
            <person name="Noel B."/>
            <person name="Policriti A."/>
            <person name="Clepet C."/>
            <person name="Casagrande A."/>
            <person name="Choisne N."/>
            <person name="Aubourg S."/>
            <person name="Vitulo N."/>
            <person name="Jubin C."/>
            <person name="Vezzi A."/>
            <person name="Legeai F."/>
            <person name="Hugueney P."/>
            <person name="Dasilva C."/>
            <person name="Horner D."/>
            <person name="Mica E."/>
            <person name="Jublot D."/>
            <person name="Poulain J."/>
            <person name="Bruyere C."/>
            <person name="Billault A."/>
            <person name="Segurens B."/>
            <person name="Gouyvenoux M."/>
            <person name="Ugarte E."/>
            <person name="Cattonaro F."/>
            <person name="Anthouard V."/>
            <person name="Vico V."/>
            <person name="Del Fabbro C."/>
            <person name="Alaux M."/>
            <person name="Di Gaspero G."/>
            <person name="Dumas V."/>
            <person name="Felice N."/>
            <person name="Paillard S."/>
            <person name="Juman I."/>
            <person name="Moroldo M."/>
            <person name="Scalabrin S."/>
            <person name="Canaguier A."/>
            <person name="Le Clainche I."/>
            <person name="Malacrida G."/>
            <person name="Durand E."/>
            <person name="Pesole G."/>
            <person name="Laucou V."/>
            <person name="Chatelet P."/>
            <person name="Merdinoglu D."/>
            <person name="Delledonne M."/>
            <person name="Pezzotti M."/>
            <person name="Lecharny A."/>
            <person name="Scarpelli C."/>
            <person name="Artiguenave F."/>
            <person name="Pe M.E."/>
            <person name="Valle G."/>
            <person name="Morgante M."/>
            <person name="Caboche M."/>
            <person name="Adam-Blondon A.-F."/>
            <person name="Weissenbach J."/>
            <person name="Quetier F."/>
            <person name="Wincker P."/>
        </authorList>
    </citation>
    <scope>NUCLEOTIDE SEQUENCE [LARGE SCALE GENOMIC DNA]</scope>
    <source>
        <strain evidence="3">cv. Pinot noir / PN40024</strain>
    </source>
</reference>
<dbReference type="PaxDb" id="29760-VIT_04s0023g01420.t01"/>
<dbReference type="PANTHER" id="PTHR46667:SF6">
    <property type="entry name" value="OS01G0185100 PROTEIN"/>
    <property type="match status" value="1"/>
</dbReference>
<gene>
    <name evidence="2" type="ordered locus">VIT_04s0023g01420</name>
</gene>
<proteinExistence type="predicted"/>
<name>D7SPH2_VITVI</name>
<dbReference type="EMBL" id="FN594959">
    <property type="protein sequence ID" value="CBI17551.3"/>
    <property type="molecule type" value="Genomic_DNA"/>
</dbReference>
<dbReference type="Pfam" id="PF07889">
    <property type="entry name" value="DUF1664"/>
    <property type="match status" value="1"/>
</dbReference>
<protein>
    <recommendedName>
        <fullName evidence="1">DUF1664 domain-containing protein</fullName>
    </recommendedName>
</protein>
<dbReference type="InterPro" id="IPR012458">
    <property type="entry name" value="DUF1664"/>
</dbReference>
<accession>D7SPH2</accession>
<evidence type="ECO:0000313" key="3">
    <source>
        <dbReference type="Proteomes" id="UP000009183"/>
    </source>
</evidence>
<dbReference type="AlphaFoldDB" id="D7SPH2"/>
<dbReference type="OMA" id="YVTKKDM"/>
<dbReference type="InParanoid" id="D7SPH2"/>
<dbReference type="HOGENOM" id="CLU_2487988_0_0_1"/>
<keyword evidence="3" id="KW-1185">Reference proteome</keyword>